<dbReference type="Proteomes" id="UP000618986">
    <property type="component" value="Unassembled WGS sequence"/>
</dbReference>
<dbReference type="PANTHER" id="PTHR43000">
    <property type="entry name" value="DTDP-D-GLUCOSE 4,6-DEHYDRATASE-RELATED"/>
    <property type="match status" value="1"/>
</dbReference>
<organism evidence="3 4">
    <name type="scientific">Micromonospora echinospora</name>
    <name type="common">Micromonospora purpurea</name>
    <dbReference type="NCBI Taxonomy" id="1877"/>
    <lineage>
        <taxon>Bacteria</taxon>
        <taxon>Bacillati</taxon>
        <taxon>Actinomycetota</taxon>
        <taxon>Actinomycetes</taxon>
        <taxon>Micromonosporales</taxon>
        <taxon>Micromonosporaceae</taxon>
        <taxon>Micromonospora</taxon>
    </lineage>
</organism>
<evidence type="ECO:0000259" key="2">
    <source>
        <dbReference type="Pfam" id="PF01370"/>
    </source>
</evidence>
<evidence type="ECO:0000313" key="4">
    <source>
        <dbReference type="Proteomes" id="UP000618986"/>
    </source>
</evidence>
<dbReference type="Gene3D" id="3.40.50.720">
    <property type="entry name" value="NAD(P)-binding Rossmann-like Domain"/>
    <property type="match status" value="1"/>
</dbReference>
<feature type="domain" description="NAD-dependent epimerase/dehydratase" evidence="2">
    <location>
        <begin position="20"/>
        <end position="261"/>
    </location>
</feature>
<name>A0ABR6M4X1_MICEC</name>
<dbReference type="EMBL" id="JACHJC010000001">
    <property type="protein sequence ID" value="MBB5110432.1"/>
    <property type="molecule type" value="Genomic_DNA"/>
</dbReference>
<proteinExistence type="inferred from homology"/>
<dbReference type="SUPFAM" id="SSF51735">
    <property type="entry name" value="NAD(P)-binding Rossmann-fold domains"/>
    <property type="match status" value="1"/>
</dbReference>
<evidence type="ECO:0000256" key="1">
    <source>
        <dbReference type="ARBA" id="ARBA00007637"/>
    </source>
</evidence>
<comment type="caution">
    <text evidence="3">The sequence shown here is derived from an EMBL/GenBank/DDBJ whole genome shotgun (WGS) entry which is preliminary data.</text>
</comment>
<gene>
    <name evidence="3" type="ORF">FHU28_000271</name>
</gene>
<keyword evidence="4" id="KW-1185">Reference proteome</keyword>
<sequence length="336" mass="36063">MAGHPPASVDPARFWAGRRVMVTGGCGFGGGHLVLRLVALGAEVGVFDRQPEQPGVLCGDPARAEVDVMRGDVRDQAAVVAALRRWRPEAVFHLAAQPLVPESIRTPADTLAVNAGGTYTLLEAVRRIDQGTAFVLASTGGYYGENHDDRPLQEEDPARAAANLYGASKIAADVAVQAYARTFGLPASVCRFMNTYGPGDRQTSRLVPHALRRLREGGPYDFGDRDDGTTRLDFLFVGDMVEGYLRVAERLAGNPGSCYNFGSGRPTAIRAVARMVSEAYDGVAREPLFRGPRRDRPIVKSLDVTRARTELGWVPTVSLADGLARTVRYATAGPAG</sequence>
<comment type="similarity">
    <text evidence="1">Belongs to the NAD(P)-dependent epimerase/dehydratase family.</text>
</comment>
<accession>A0ABR6M4X1</accession>
<evidence type="ECO:0000313" key="3">
    <source>
        <dbReference type="EMBL" id="MBB5110432.1"/>
    </source>
</evidence>
<protein>
    <submittedName>
        <fullName evidence="3">Nucleoside-diphosphate-sugar epimerase</fullName>
    </submittedName>
</protein>
<dbReference type="InterPro" id="IPR001509">
    <property type="entry name" value="Epimerase_deHydtase"/>
</dbReference>
<dbReference type="Pfam" id="PF01370">
    <property type="entry name" value="Epimerase"/>
    <property type="match status" value="1"/>
</dbReference>
<dbReference type="InterPro" id="IPR036291">
    <property type="entry name" value="NAD(P)-bd_dom_sf"/>
</dbReference>
<reference evidence="3 4" key="1">
    <citation type="submission" date="2020-08" db="EMBL/GenBank/DDBJ databases">
        <title>Sequencing the genomes of 1000 actinobacteria strains.</title>
        <authorList>
            <person name="Klenk H.-P."/>
        </authorList>
    </citation>
    <scope>NUCLEOTIDE SEQUENCE [LARGE SCALE GENOMIC DNA]</scope>
    <source>
        <strain evidence="3 4">DSM 43036</strain>
    </source>
</reference>
<dbReference type="RefSeq" id="WP_363926890.1">
    <property type="nucleotide sequence ID" value="NZ_JBFARR010000036.1"/>
</dbReference>